<dbReference type="RefSeq" id="WP_120465730.1">
    <property type="nucleotide sequence ID" value="NZ_RAYQ01000001.1"/>
</dbReference>
<proteinExistence type="predicted"/>
<evidence type="ECO:0000313" key="2">
    <source>
        <dbReference type="Proteomes" id="UP000280696"/>
    </source>
</evidence>
<organism evidence="1 2">
    <name type="scientific">Parablautia intestinalis</name>
    <dbReference type="NCBI Taxonomy" id="2320100"/>
    <lineage>
        <taxon>Bacteria</taxon>
        <taxon>Bacillati</taxon>
        <taxon>Bacillota</taxon>
        <taxon>Clostridia</taxon>
        <taxon>Lachnospirales</taxon>
        <taxon>Lachnospiraceae</taxon>
        <taxon>Parablautia</taxon>
    </lineage>
</organism>
<gene>
    <name evidence="1" type="ORF">D7V94_00380</name>
</gene>
<dbReference type="Proteomes" id="UP000280696">
    <property type="component" value="Unassembled WGS sequence"/>
</dbReference>
<sequence length="291" mass="34300">MVINMGIINPRERLSAEDYLYLFWFEKIIRGAEIEYDEFQPTESMINHFNAYVKKWTEDFYHDPVHFEKPVDWDVERKKTPYFKEKLKAGHEFEIWAEQEFKKQGVRLGNFYDKSGQYSGENAFGLEIKHDMKLEETGNIYIEYQERLKNTLPWTNSGILKEDNAKYWIIGSSCEYYIFLKSDLYELYQSLRKSPLKIYGCHFVKEIANGTSKGFLMSRAKAKELCFASTISDFLSKINTEYYAAGYYVHGRRDCKYIANKPDASLQIYHSVDDAVHAGYKKCTDPSCFHK</sequence>
<keyword evidence="2" id="KW-1185">Reference proteome</keyword>
<accession>A0A3A9B3L4</accession>
<dbReference type="AlphaFoldDB" id="A0A3A9B3L4"/>
<evidence type="ECO:0000313" key="1">
    <source>
        <dbReference type="EMBL" id="RKI94076.1"/>
    </source>
</evidence>
<reference evidence="1 2" key="1">
    <citation type="submission" date="2018-09" db="EMBL/GenBank/DDBJ databases">
        <title>Murine metabolic-syndrome-specific gut microbial biobank.</title>
        <authorList>
            <person name="Liu C."/>
        </authorList>
    </citation>
    <scope>NUCLEOTIDE SEQUENCE [LARGE SCALE GENOMIC DNA]</scope>
    <source>
        <strain evidence="1 2">0.1xD8-82</strain>
    </source>
</reference>
<name>A0A3A9B3L4_9FIRM</name>
<protein>
    <submittedName>
        <fullName evidence="1">Uncharacterized protein</fullName>
    </submittedName>
</protein>
<comment type="caution">
    <text evidence="1">The sequence shown here is derived from an EMBL/GenBank/DDBJ whole genome shotgun (WGS) entry which is preliminary data.</text>
</comment>
<dbReference type="EMBL" id="RAYQ01000001">
    <property type="protein sequence ID" value="RKI94076.1"/>
    <property type="molecule type" value="Genomic_DNA"/>
</dbReference>
<dbReference type="OrthoDB" id="9815314at2"/>